<evidence type="ECO:0000256" key="2">
    <source>
        <dbReference type="ARBA" id="ARBA00023125"/>
    </source>
</evidence>
<dbReference type="PROSITE" id="PS01117">
    <property type="entry name" value="HTH_MARR_1"/>
    <property type="match status" value="1"/>
</dbReference>
<sequence length="153" mass="16687">MSETGERPGRCSNAGLRRATRRLSQLYDDAIAPSGLRATQFGLLVQLRDLGTPTMGELAEAMVMDLSALGHTLKPLARDGLVTLAVDARDRRQRRVALTEAGRTRLRAAAARWREAQLRFEAVFGREKAAQLRALVDEIASPGFGEAFGRPGD</sequence>
<comment type="caution">
    <text evidence="5">The sequence shown here is derived from an EMBL/GenBank/DDBJ whole genome shotgun (WGS) entry which is preliminary data.</text>
</comment>
<evidence type="ECO:0000256" key="1">
    <source>
        <dbReference type="ARBA" id="ARBA00023015"/>
    </source>
</evidence>
<dbReference type="InterPro" id="IPR036388">
    <property type="entry name" value="WH-like_DNA-bd_sf"/>
</dbReference>
<evidence type="ECO:0000313" key="6">
    <source>
        <dbReference type="Proteomes" id="UP001055153"/>
    </source>
</evidence>
<dbReference type="InterPro" id="IPR036390">
    <property type="entry name" value="WH_DNA-bd_sf"/>
</dbReference>
<feature type="domain" description="HTH marR-type" evidence="4">
    <location>
        <begin position="13"/>
        <end position="141"/>
    </location>
</feature>
<dbReference type="Gene3D" id="1.10.10.10">
    <property type="entry name" value="Winged helix-like DNA-binding domain superfamily/Winged helix DNA-binding domain"/>
    <property type="match status" value="1"/>
</dbReference>
<organism evidence="5 6">
    <name type="scientific">Methylobacterium isbiliense</name>
    <dbReference type="NCBI Taxonomy" id="315478"/>
    <lineage>
        <taxon>Bacteria</taxon>
        <taxon>Pseudomonadati</taxon>
        <taxon>Pseudomonadota</taxon>
        <taxon>Alphaproteobacteria</taxon>
        <taxon>Hyphomicrobiales</taxon>
        <taxon>Methylobacteriaceae</taxon>
        <taxon>Methylobacterium</taxon>
    </lineage>
</organism>
<dbReference type="InterPro" id="IPR023187">
    <property type="entry name" value="Tscrpt_reg_MarR-type_CS"/>
</dbReference>
<dbReference type="InterPro" id="IPR039422">
    <property type="entry name" value="MarR/SlyA-like"/>
</dbReference>
<protein>
    <recommendedName>
        <fullName evidence="4">HTH marR-type domain-containing protein</fullName>
    </recommendedName>
</protein>
<evidence type="ECO:0000313" key="5">
    <source>
        <dbReference type="EMBL" id="GJE01637.1"/>
    </source>
</evidence>
<keyword evidence="1" id="KW-0805">Transcription regulation</keyword>
<proteinExistence type="predicted"/>
<dbReference type="Pfam" id="PF01047">
    <property type="entry name" value="MarR"/>
    <property type="match status" value="1"/>
</dbReference>
<dbReference type="PANTHER" id="PTHR33164:SF105">
    <property type="entry name" value="TRANSCRIPTIONAL REPRESSOR PROTEIN-RELATED"/>
    <property type="match status" value="1"/>
</dbReference>
<dbReference type="InterPro" id="IPR000835">
    <property type="entry name" value="HTH_MarR-typ"/>
</dbReference>
<reference evidence="5" key="2">
    <citation type="submission" date="2021-08" db="EMBL/GenBank/DDBJ databases">
        <authorList>
            <person name="Tani A."/>
            <person name="Ola A."/>
            <person name="Ogura Y."/>
            <person name="Katsura K."/>
            <person name="Hayashi T."/>
        </authorList>
    </citation>
    <scope>NUCLEOTIDE SEQUENCE</scope>
    <source>
        <strain evidence="5">DSM 17168</strain>
    </source>
</reference>
<dbReference type="SUPFAM" id="SSF46785">
    <property type="entry name" value="Winged helix' DNA-binding domain"/>
    <property type="match status" value="1"/>
</dbReference>
<evidence type="ECO:0000259" key="4">
    <source>
        <dbReference type="PROSITE" id="PS50995"/>
    </source>
</evidence>
<keyword evidence="3" id="KW-0804">Transcription</keyword>
<dbReference type="EMBL" id="BPQQ01000040">
    <property type="protein sequence ID" value="GJE01637.1"/>
    <property type="molecule type" value="Genomic_DNA"/>
</dbReference>
<dbReference type="RefSeq" id="WP_238236657.1">
    <property type="nucleotide sequence ID" value="NZ_BPQQ01000040.1"/>
</dbReference>
<gene>
    <name evidence="5" type="ORF">GMJLKIPL_3571</name>
</gene>
<dbReference type="PROSITE" id="PS50995">
    <property type="entry name" value="HTH_MARR_2"/>
    <property type="match status" value="1"/>
</dbReference>
<keyword evidence="2" id="KW-0238">DNA-binding</keyword>
<dbReference type="SMART" id="SM00347">
    <property type="entry name" value="HTH_MARR"/>
    <property type="match status" value="1"/>
</dbReference>
<dbReference type="PANTHER" id="PTHR33164">
    <property type="entry name" value="TRANSCRIPTIONAL REGULATOR, MARR FAMILY"/>
    <property type="match status" value="1"/>
</dbReference>
<name>A0ABQ4SEX6_9HYPH</name>
<keyword evidence="6" id="KW-1185">Reference proteome</keyword>
<dbReference type="Proteomes" id="UP001055153">
    <property type="component" value="Unassembled WGS sequence"/>
</dbReference>
<evidence type="ECO:0000256" key="3">
    <source>
        <dbReference type="ARBA" id="ARBA00023163"/>
    </source>
</evidence>
<accession>A0ABQ4SEX6</accession>
<reference evidence="5" key="1">
    <citation type="journal article" date="2021" name="Front. Microbiol.">
        <title>Comprehensive Comparative Genomics and Phenotyping of Methylobacterium Species.</title>
        <authorList>
            <person name="Alessa O."/>
            <person name="Ogura Y."/>
            <person name="Fujitani Y."/>
            <person name="Takami H."/>
            <person name="Hayashi T."/>
            <person name="Sahin N."/>
            <person name="Tani A."/>
        </authorList>
    </citation>
    <scope>NUCLEOTIDE SEQUENCE</scope>
    <source>
        <strain evidence="5">DSM 17168</strain>
    </source>
</reference>